<dbReference type="CDD" id="cd06421">
    <property type="entry name" value="CESA_CelA_like"/>
    <property type="match status" value="1"/>
</dbReference>
<dbReference type="Proteomes" id="UP000249619">
    <property type="component" value="Unassembled WGS sequence"/>
</dbReference>
<evidence type="ECO:0000256" key="7">
    <source>
        <dbReference type="SAM" id="Phobius"/>
    </source>
</evidence>
<dbReference type="GO" id="GO:0016757">
    <property type="term" value="F:glycosyltransferase activity"/>
    <property type="evidence" value="ECO:0007669"/>
    <property type="project" value="UniProtKB-KW"/>
</dbReference>
<dbReference type="Gene3D" id="3.90.550.10">
    <property type="entry name" value="Spore Coat Polysaccharide Biosynthesis Protein SpsA, Chain A"/>
    <property type="match status" value="1"/>
</dbReference>
<evidence type="ECO:0000313" key="10">
    <source>
        <dbReference type="Proteomes" id="UP000249619"/>
    </source>
</evidence>
<evidence type="ECO:0000256" key="1">
    <source>
        <dbReference type="ARBA" id="ARBA00004141"/>
    </source>
</evidence>
<feature type="domain" description="Glycosyltransferase 2-like" evidence="8">
    <location>
        <begin position="188"/>
        <end position="396"/>
    </location>
</feature>
<dbReference type="GO" id="GO:0016020">
    <property type="term" value="C:membrane"/>
    <property type="evidence" value="ECO:0007669"/>
    <property type="project" value="UniProtKB-SubCell"/>
</dbReference>
<feature type="transmembrane region" description="Helical" evidence="7">
    <location>
        <begin position="490"/>
        <end position="509"/>
    </location>
</feature>
<dbReference type="InterPro" id="IPR050321">
    <property type="entry name" value="Glycosyltr_2/OpgH_subfam"/>
</dbReference>
<feature type="transmembrane region" description="Helical" evidence="7">
    <location>
        <begin position="547"/>
        <end position="565"/>
    </location>
</feature>
<keyword evidence="4 7" id="KW-0812">Transmembrane</keyword>
<dbReference type="Pfam" id="PF13632">
    <property type="entry name" value="Glyco_trans_2_3"/>
    <property type="match status" value="1"/>
</dbReference>
<keyword evidence="2" id="KW-0328">Glycosyltransferase</keyword>
<dbReference type="InterPro" id="IPR029044">
    <property type="entry name" value="Nucleotide-diphossugar_trans"/>
</dbReference>
<feature type="transmembrane region" description="Helical" evidence="7">
    <location>
        <begin position="7"/>
        <end position="27"/>
    </location>
</feature>
<proteinExistence type="predicted"/>
<name>A0A364MYC6_STELY</name>
<dbReference type="AlphaFoldDB" id="A0A364MYC6"/>
<evidence type="ECO:0000256" key="2">
    <source>
        <dbReference type="ARBA" id="ARBA00022676"/>
    </source>
</evidence>
<dbReference type="SUPFAM" id="SSF53448">
    <property type="entry name" value="Nucleotide-diphospho-sugar transferases"/>
    <property type="match status" value="1"/>
</dbReference>
<evidence type="ECO:0000256" key="6">
    <source>
        <dbReference type="ARBA" id="ARBA00023136"/>
    </source>
</evidence>
<keyword evidence="3 9" id="KW-0808">Transferase</keyword>
<dbReference type="PANTHER" id="PTHR43867">
    <property type="entry name" value="CELLULOSE SYNTHASE CATALYTIC SUBUNIT A [UDP-FORMING]"/>
    <property type="match status" value="1"/>
</dbReference>
<evidence type="ECO:0000256" key="3">
    <source>
        <dbReference type="ARBA" id="ARBA00022679"/>
    </source>
</evidence>
<dbReference type="EMBL" id="QGDH01000104">
    <property type="protein sequence ID" value="RAR07183.1"/>
    <property type="molecule type" value="Genomic_DNA"/>
</dbReference>
<gene>
    <name evidence="9" type="ORF">DDE83_006620</name>
</gene>
<keyword evidence="10" id="KW-1185">Reference proteome</keyword>
<organism evidence="9 10">
    <name type="scientific">Stemphylium lycopersici</name>
    <name type="common">Tomato gray leaf spot disease fungus</name>
    <name type="synonym">Thyrospora lycopersici</name>
    <dbReference type="NCBI Taxonomy" id="183478"/>
    <lineage>
        <taxon>Eukaryota</taxon>
        <taxon>Fungi</taxon>
        <taxon>Dikarya</taxon>
        <taxon>Ascomycota</taxon>
        <taxon>Pezizomycotina</taxon>
        <taxon>Dothideomycetes</taxon>
        <taxon>Pleosporomycetidae</taxon>
        <taxon>Pleosporales</taxon>
        <taxon>Pleosporineae</taxon>
        <taxon>Pleosporaceae</taxon>
        <taxon>Stemphylium</taxon>
    </lineage>
</organism>
<dbReference type="OrthoDB" id="72851at2759"/>
<dbReference type="STRING" id="183478.A0A364MYC6"/>
<feature type="transmembrane region" description="Helical" evidence="7">
    <location>
        <begin position="605"/>
        <end position="623"/>
    </location>
</feature>
<dbReference type="InterPro" id="IPR001173">
    <property type="entry name" value="Glyco_trans_2-like"/>
</dbReference>
<evidence type="ECO:0000256" key="5">
    <source>
        <dbReference type="ARBA" id="ARBA00022989"/>
    </source>
</evidence>
<keyword evidence="5 7" id="KW-1133">Transmembrane helix</keyword>
<keyword evidence="6 7" id="KW-0472">Membrane</keyword>
<feature type="transmembrane region" description="Helical" evidence="7">
    <location>
        <begin position="47"/>
        <end position="67"/>
    </location>
</feature>
<comment type="subcellular location">
    <subcellularLocation>
        <location evidence="1">Membrane</location>
        <topology evidence="1">Multi-pass membrane protein</topology>
    </subcellularLocation>
</comment>
<sequence length="624" mass="71265">MVAVPDYLWLLIPITGLIAPICLLAYFCLRVYCVAYTELEGPYYLGLAWAFLVVELFQYLPTILLYCNRIFVLRRPRRPQLSLEGEDVPVVAVMITACGEDHDTILNVVRSACETDWPKDRLNIILCDDGRSRELEEKMTHVQRKYPNAYYTAREKPDVPDYVKKAGNLNNGLRYSAKLTDTPSPFVAGLDVDMIVQPNWLRAMMPHMLNDPKIGMTCPPQYFWNIPRRDHVRQDLDYFYAATELIHEGLGAADCVGSGYIVRREAIEGIGGFPTFSISEDTACSSLLLGKGWSVAYIDEYLQCGEMPDTLAGHIKQRTRWTIGNVQTAFNINFRLWGPAVPFCTARQRLAGFVFGAGSLVNSALNWLSFIGNPLALLAGYPFIVYYQRWQLIWLLRLVGMWVFSDTAHKASLALFVGYRDGMRWDQADVWLIPYYTLSLVRSFILPRRFGGTKPGFVPSGSLSSKYKERGPNPSSMYHRFRAIFVQQMVWIHGCYMLACVLGFSLNFVRCFLPNAHIQTAYSDAEPELSGHDKWVFLLTRIGWPPVWWLGQFISCGIPVSYIIWPPTEVSADEALRMDEKTGVKYPREEYARPRRSWGGRFSDHMTLGLFFYTVVTFVASFYI</sequence>
<reference evidence="10" key="1">
    <citation type="submission" date="2018-05" db="EMBL/GenBank/DDBJ databases">
        <title>Draft genome sequence of Stemphylium lycopersici strain CIDEFI 213.</title>
        <authorList>
            <person name="Medina R."/>
            <person name="Franco M.E.E."/>
            <person name="Lucentini C.G."/>
            <person name="Saparrat M.C.N."/>
            <person name="Balatti P.A."/>
        </authorList>
    </citation>
    <scope>NUCLEOTIDE SEQUENCE [LARGE SCALE GENOMIC DNA]</scope>
    <source>
        <strain evidence="10">CIDEFI 213</strain>
    </source>
</reference>
<accession>A0A364MYC6</accession>
<evidence type="ECO:0000259" key="8">
    <source>
        <dbReference type="Pfam" id="PF13632"/>
    </source>
</evidence>
<dbReference type="PANTHER" id="PTHR43867:SF2">
    <property type="entry name" value="CELLULOSE SYNTHASE CATALYTIC SUBUNIT A [UDP-FORMING]"/>
    <property type="match status" value="1"/>
</dbReference>
<evidence type="ECO:0000313" key="9">
    <source>
        <dbReference type="EMBL" id="RAR07183.1"/>
    </source>
</evidence>
<protein>
    <submittedName>
        <fullName evidence="9">Glycosyltransferase family 2 protein</fullName>
    </submittedName>
</protein>
<comment type="caution">
    <text evidence="9">The sequence shown here is derived from an EMBL/GenBank/DDBJ whole genome shotgun (WGS) entry which is preliminary data.</text>
</comment>
<evidence type="ECO:0000256" key="4">
    <source>
        <dbReference type="ARBA" id="ARBA00022692"/>
    </source>
</evidence>